<evidence type="ECO:0000313" key="8">
    <source>
        <dbReference type="Proteomes" id="UP000708338"/>
    </source>
</evidence>
<dbReference type="AlphaFoldDB" id="A0AA41FF15"/>
<keyword evidence="3 5" id="KW-1133">Transmembrane helix</keyword>
<dbReference type="GO" id="GO:0016020">
    <property type="term" value="C:membrane"/>
    <property type="evidence" value="ECO:0007669"/>
    <property type="project" value="UniProtKB-SubCell"/>
</dbReference>
<feature type="domain" description="Amino acid permease/ SLC12A" evidence="6">
    <location>
        <begin position="27"/>
        <end position="397"/>
    </location>
</feature>
<dbReference type="GO" id="GO:0055085">
    <property type="term" value="P:transmembrane transport"/>
    <property type="evidence" value="ECO:0007669"/>
    <property type="project" value="InterPro"/>
</dbReference>
<keyword evidence="4 5" id="KW-0472">Membrane</keyword>
<feature type="transmembrane region" description="Helical" evidence="5">
    <location>
        <begin position="156"/>
        <end position="176"/>
    </location>
</feature>
<evidence type="ECO:0000259" key="6">
    <source>
        <dbReference type="Pfam" id="PF00324"/>
    </source>
</evidence>
<dbReference type="Proteomes" id="UP000708338">
    <property type="component" value="Unassembled WGS sequence"/>
</dbReference>
<dbReference type="PANTHER" id="PTHR42770:SF7">
    <property type="entry name" value="MEMBRANE PROTEIN"/>
    <property type="match status" value="1"/>
</dbReference>
<feature type="transmembrane region" description="Helical" evidence="5">
    <location>
        <begin position="273"/>
        <end position="301"/>
    </location>
</feature>
<dbReference type="EMBL" id="WQPS01000012">
    <property type="protein sequence ID" value="MBT9810382.1"/>
    <property type="molecule type" value="Genomic_DNA"/>
</dbReference>
<dbReference type="PIRSF" id="PIRSF006060">
    <property type="entry name" value="AA_transporter"/>
    <property type="match status" value="1"/>
</dbReference>
<dbReference type="Gene3D" id="1.20.1740.10">
    <property type="entry name" value="Amino acid/polyamine transporter I"/>
    <property type="match status" value="1"/>
</dbReference>
<feature type="transmembrane region" description="Helical" evidence="5">
    <location>
        <begin position="410"/>
        <end position="431"/>
    </location>
</feature>
<feature type="transmembrane region" description="Helical" evidence="5">
    <location>
        <begin position="125"/>
        <end position="144"/>
    </location>
</feature>
<evidence type="ECO:0000256" key="2">
    <source>
        <dbReference type="ARBA" id="ARBA00022692"/>
    </source>
</evidence>
<evidence type="ECO:0000256" key="1">
    <source>
        <dbReference type="ARBA" id="ARBA00004141"/>
    </source>
</evidence>
<protein>
    <submittedName>
        <fullName evidence="7">Amino acid permease</fullName>
    </submittedName>
</protein>
<dbReference type="InterPro" id="IPR050367">
    <property type="entry name" value="APC_superfamily"/>
</dbReference>
<feature type="transmembrane region" description="Helical" evidence="5">
    <location>
        <begin position="53"/>
        <end position="76"/>
    </location>
</feature>
<comment type="caution">
    <text evidence="7">The sequence shown here is derived from an EMBL/GenBank/DDBJ whole genome shotgun (WGS) entry which is preliminary data.</text>
</comment>
<name>A0AA41FF15_9FIRM</name>
<organism evidence="7 8">
    <name type="scientific">Enterocloster citroniae</name>
    <dbReference type="NCBI Taxonomy" id="358743"/>
    <lineage>
        <taxon>Bacteria</taxon>
        <taxon>Bacillati</taxon>
        <taxon>Bacillota</taxon>
        <taxon>Clostridia</taxon>
        <taxon>Lachnospirales</taxon>
        <taxon>Lachnospiraceae</taxon>
        <taxon>Enterocloster</taxon>
    </lineage>
</organism>
<feature type="transmembrane region" description="Helical" evidence="5">
    <location>
        <begin position="96"/>
        <end position="119"/>
    </location>
</feature>
<feature type="transmembrane region" description="Helical" evidence="5">
    <location>
        <begin position="224"/>
        <end position="253"/>
    </location>
</feature>
<keyword evidence="2 5" id="KW-0812">Transmembrane</keyword>
<dbReference type="Pfam" id="PF00324">
    <property type="entry name" value="AA_permease"/>
    <property type="match status" value="1"/>
</dbReference>
<dbReference type="PANTHER" id="PTHR42770">
    <property type="entry name" value="AMINO ACID TRANSPORTER-RELATED"/>
    <property type="match status" value="1"/>
</dbReference>
<feature type="transmembrane region" description="Helical" evidence="5">
    <location>
        <begin position="353"/>
        <end position="372"/>
    </location>
</feature>
<dbReference type="InterPro" id="IPR004841">
    <property type="entry name" value="AA-permease/SLC12A_dom"/>
</dbReference>
<reference evidence="7" key="1">
    <citation type="journal article" date="2021" name="Gut Microbes">
        <title>A synthetic consortium of 100 gut commensals modulates the composition and function in a colon model of the microbiome of elderly subjects.</title>
        <authorList>
            <person name="Perez M."/>
            <person name="Ntemiri A."/>
            <person name="Tan H."/>
            <person name="Harris H.M.B."/>
            <person name="Roager H.M."/>
            <person name="Ribiere C."/>
            <person name="O'Toole P.W."/>
        </authorList>
    </citation>
    <scope>NUCLEOTIDE SEQUENCE</scope>
    <source>
        <strain evidence="7">MCC335</strain>
    </source>
</reference>
<sequence>MRRYLFMSGNTHDTKQKLTFSECYSTGIGMVIGAGIITMTGVCIGFTGSGVFIAYLIAGVAVFLANGPLLLAASVLPRTSGNYVYASILNRKLGGIYACIIFLTDVTIGFMGVSFANYLDSIFPVNKTVIALVVVTVFFIANLFGGKNVARLQTALNIILILAWGSFLILGLPKVNIDNFTIDKMFLNRAQGMKDSVTMLVFAMGGGLWLTNSGGRVKNPHRTIILGNLAITGTAMVLFSLIAIVAAGVLPLSETANQPLTLVAKTIYPGNSYLFFVVGGALIALATTINASFLNTANALVRSSEEGWFPGILGRLNKHGVPYMLLSLMFVITVMPILLGIDTTLFSRMTSGLTYLTKIIPNVACIAVLYKYPEIWKNSKFHMSKPALILFLMICYTALGWIVYENMKNYPPVLLFIVALVLAATTAYIFWREKYQIKIKEEQGFSDTEIRF</sequence>
<feature type="transmembrane region" description="Helical" evidence="5">
    <location>
        <begin position="196"/>
        <end position="212"/>
    </location>
</feature>
<feature type="transmembrane region" description="Helical" evidence="5">
    <location>
        <begin position="21"/>
        <end position="47"/>
    </location>
</feature>
<accession>A0AA41FF15</accession>
<evidence type="ECO:0000313" key="7">
    <source>
        <dbReference type="EMBL" id="MBT9810382.1"/>
    </source>
</evidence>
<evidence type="ECO:0000256" key="5">
    <source>
        <dbReference type="SAM" id="Phobius"/>
    </source>
</evidence>
<evidence type="ECO:0000256" key="3">
    <source>
        <dbReference type="ARBA" id="ARBA00022989"/>
    </source>
</evidence>
<gene>
    <name evidence="7" type="ORF">GPL26_12110</name>
</gene>
<proteinExistence type="predicted"/>
<feature type="transmembrane region" description="Helical" evidence="5">
    <location>
        <begin position="321"/>
        <end position="341"/>
    </location>
</feature>
<comment type="subcellular location">
    <subcellularLocation>
        <location evidence="1">Membrane</location>
        <topology evidence="1">Multi-pass membrane protein</topology>
    </subcellularLocation>
</comment>
<feature type="transmembrane region" description="Helical" evidence="5">
    <location>
        <begin position="384"/>
        <end position="404"/>
    </location>
</feature>
<evidence type="ECO:0000256" key="4">
    <source>
        <dbReference type="ARBA" id="ARBA00023136"/>
    </source>
</evidence>